<gene>
    <name evidence="1" type="ORF">KIN20_031920</name>
</gene>
<dbReference type="Proteomes" id="UP001196413">
    <property type="component" value="Unassembled WGS sequence"/>
</dbReference>
<dbReference type="EMBL" id="JAHQIW010006757">
    <property type="protein sequence ID" value="KAJ1370231.1"/>
    <property type="molecule type" value="Genomic_DNA"/>
</dbReference>
<keyword evidence="2" id="KW-1185">Reference proteome</keyword>
<organism evidence="1 2">
    <name type="scientific">Parelaphostrongylus tenuis</name>
    <name type="common">Meningeal worm</name>
    <dbReference type="NCBI Taxonomy" id="148309"/>
    <lineage>
        <taxon>Eukaryota</taxon>
        <taxon>Metazoa</taxon>
        <taxon>Ecdysozoa</taxon>
        <taxon>Nematoda</taxon>
        <taxon>Chromadorea</taxon>
        <taxon>Rhabditida</taxon>
        <taxon>Rhabditina</taxon>
        <taxon>Rhabditomorpha</taxon>
        <taxon>Strongyloidea</taxon>
        <taxon>Metastrongylidae</taxon>
        <taxon>Parelaphostrongylus</taxon>
    </lineage>
</organism>
<accession>A0AAD5R634</accession>
<comment type="caution">
    <text evidence="1">The sequence shown here is derived from an EMBL/GenBank/DDBJ whole genome shotgun (WGS) entry which is preliminary data.</text>
</comment>
<proteinExistence type="predicted"/>
<reference evidence="1" key="1">
    <citation type="submission" date="2021-06" db="EMBL/GenBank/DDBJ databases">
        <title>Parelaphostrongylus tenuis whole genome reference sequence.</title>
        <authorList>
            <person name="Garwood T.J."/>
            <person name="Larsen P.A."/>
            <person name="Fountain-Jones N.M."/>
            <person name="Garbe J.R."/>
            <person name="Macchietto M.G."/>
            <person name="Kania S.A."/>
            <person name="Gerhold R.W."/>
            <person name="Richards J.E."/>
            <person name="Wolf T.M."/>
        </authorList>
    </citation>
    <scope>NUCLEOTIDE SEQUENCE</scope>
    <source>
        <strain evidence="1">MNPRO001-30</strain>
        <tissue evidence="1">Meninges</tissue>
    </source>
</reference>
<protein>
    <submittedName>
        <fullName evidence="1">Uncharacterized protein</fullName>
    </submittedName>
</protein>
<evidence type="ECO:0000313" key="2">
    <source>
        <dbReference type="Proteomes" id="UP001196413"/>
    </source>
</evidence>
<name>A0AAD5R634_PARTN</name>
<evidence type="ECO:0000313" key="1">
    <source>
        <dbReference type="EMBL" id="KAJ1370231.1"/>
    </source>
</evidence>
<dbReference type="AlphaFoldDB" id="A0AAD5R634"/>
<sequence length="83" mass="9135">MEKLTTAQDIRATRFSTSSLIPYAVETARLGTISVTLPFRYYRKSRPHRAWIDSLSCSGGATCSSDFATGSQPPFSQPEQESS</sequence>